<keyword evidence="4" id="KW-1185">Reference proteome</keyword>
<dbReference type="Gene3D" id="2.130.10.130">
    <property type="entry name" value="Integrin alpha, N-terminal"/>
    <property type="match status" value="1"/>
</dbReference>
<feature type="signal peptide" evidence="2">
    <location>
        <begin position="1"/>
        <end position="25"/>
    </location>
</feature>
<gene>
    <name evidence="3" type="ORF">GCM10009564_33230</name>
</gene>
<evidence type="ECO:0000313" key="4">
    <source>
        <dbReference type="Proteomes" id="UP001501072"/>
    </source>
</evidence>
<name>A0ABP4DMT4_9ACTN</name>
<keyword evidence="1 2" id="KW-0732">Signal</keyword>
<accession>A0ABP4DMT4</accession>
<proteinExistence type="predicted"/>
<dbReference type="InterPro" id="IPR028994">
    <property type="entry name" value="Integrin_alpha_N"/>
</dbReference>
<feature type="chain" id="PRO_5046885978" evidence="2">
    <location>
        <begin position="26"/>
        <end position="1010"/>
    </location>
</feature>
<reference evidence="4" key="1">
    <citation type="journal article" date="2019" name="Int. J. Syst. Evol. Microbiol.">
        <title>The Global Catalogue of Microorganisms (GCM) 10K type strain sequencing project: providing services to taxonomists for standard genome sequencing and annotation.</title>
        <authorList>
            <consortium name="The Broad Institute Genomics Platform"/>
            <consortium name="The Broad Institute Genome Sequencing Center for Infectious Disease"/>
            <person name="Wu L."/>
            <person name="Ma J."/>
        </authorList>
    </citation>
    <scope>NUCLEOTIDE SEQUENCE [LARGE SCALE GENOMIC DNA]</scope>
    <source>
        <strain evidence="4">JCM 11269</strain>
    </source>
</reference>
<dbReference type="InterPro" id="IPR013517">
    <property type="entry name" value="FG-GAP"/>
</dbReference>
<dbReference type="Pfam" id="PF13517">
    <property type="entry name" value="FG-GAP_3"/>
    <property type="match status" value="1"/>
</dbReference>
<dbReference type="Proteomes" id="UP001501072">
    <property type="component" value="Unassembled WGS sequence"/>
</dbReference>
<sequence length="1010" mass="107015">MSRLFACAIVAGLAGAVLPVTSSTAAEGIIPQAEQTPAERALKQAADTGRRVEVVSERTEYSTTFANPEGTFTQETHVVPIRVRQNGRLVTADPTLVKGKDGVVRPRASAVGIEFSGGGAPADAPMVTITRDGRSMSLDWPGTLPEPVLDGDTATYPEVLPGVDLKLRASVTGFQQVLVVKSREAAAHPQLKRLSYSLRTDGVRARTDEAGNLTAVNPAGQEVFTAPTPLMWDSSGVPDGAAPSTLRSAGEALAAPQKTQGAKADAANSFDPAIGAKQAALPAKVEDGALKLTPDEDLLTSPDTVYPVHVDPYVSGGRNNWAAVSKNYPTTSYWNKSDNVARVGYESQTGTTWRSFFTMDSRNLHGKKIVRSTFRIKNTHSWSCTKKPVTLYLTGSISSSTTWNKQPSWSTAQATVTDSKGWSSSCPAGNLEFSTLDAATKASANKWNTITLGLRANESDTYGWKKFDASTAVISTEYNTPPAAPSALDTIPSTRNSAGCGDTAPYGYIGDTDIYLTAKASDPDGGTVNVKFHLWATGHHPNDDPNGVLIVNQTVSVTSGSVAKLKVAKSTLLPHLQTADGNFSWKAQASDGSLSSDWTPPQGAPGCRFVFDPERPSTPPTVSSVQFPSGDDGWPVNTSPVRTTGQFVVTPGGATDVAAYEYWSTQDTTVRTATPATLNGTVTIELTPTKAGAHYLYVRSVDRAQNKSDLMAYLFYVNGAAAPDKPGDLNGDGHPDLWAVDGTGTLQRYFGDGTGTAVKASQAASANGQYTDTKTTRRGDWTDDGFEDLIVLKHDATEQRDRLWVHANDGTGGIDQANVRELNVWGPENDHWQGADQILAIGDVDGPLDLDGDGTIGPNDRPGHPDLLVRKGDQLWLYFGSPSGYLDEYVEQPPVLIGDEGWSGLELFAPGDATGDGRVDLIARDTSTGVLYRYNGTGPNGEGLGADPVQIGTSWTLTNRPLVTSVPDVQGDGQPSVWATDASGNLLFYPQIKGGGNVVGSGLSGFRSLT</sequence>
<dbReference type="SUPFAM" id="SSF69318">
    <property type="entry name" value="Integrin alpha N-terminal domain"/>
    <property type="match status" value="1"/>
</dbReference>
<evidence type="ECO:0000256" key="1">
    <source>
        <dbReference type="ARBA" id="ARBA00022729"/>
    </source>
</evidence>
<protein>
    <submittedName>
        <fullName evidence="3">VCBS repeat-containing protein</fullName>
    </submittedName>
</protein>
<dbReference type="RefSeq" id="WP_346073370.1">
    <property type="nucleotide sequence ID" value="NZ_BAAAHU010000033.1"/>
</dbReference>
<evidence type="ECO:0000313" key="3">
    <source>
        <dbReference type="EMBL" id="GAA1011679.1"/>
    </source>
</evidence>
<dbReference type="EMBL" id="BAAAHU010000033">
    <property type="protein sequence ID" value="GAA1011679.1"/>
    <property type="molecule type" value="Genomic_DNA"/>
</dbReference>
<organism evidence="3 4">
    <name type="scientific">Streptomyces thermogriseus</name>
    <dbReference type="NCBI Taxonomy" id="75292"/>
    <lineage>
        <taxon>Bacteria</taxon>
        <taxon>Bacillati</taxon>
        <taxon>Actinomycetota</taxon>
        <taxon>Actinomycetes</taxon>
        <taxon>Kitasatosporales</taxon>
        <taxon>Streptomycetaceae</taxon>
        <taxon>Streptomyces</taxon>
    </lineage>
</organism>
<evidence type="ECO:0000256" key="2">
    <source>
        <dbReference type="SAM" id="SignalP"/>
    </source>
</evidence>
<comment type="caution">
    <text evidence="3">The sequence shown here is derived from an EMBL/GenBank/DDBJ whole genome shotgun (WGS) entry which is preliminary data.</text>
</comment>